<organism evidence="2 3">
    <name type="scientific">Calidifontibacter indicus</name>
    <dbReference type="NCBI Taxonomy" id="419650"/>
    <lineage>
        <taxon>Bacteria</taxon>
        <taxon>Bacillati</taxon>
        <taxon>Actinomycetota</taxon>
        <taxon>Actinomycetes</taxon>
        <taxon>Micrococcales</taxon>
        <taxon>Dermacoccaceae</taxon>
        <taxon>Calidifontibacter</taxon>
    </lineage>
</organism>
<feature type="region of interest" description="Disordered" evidence="1">
    <location>
        <begin position="1"/>
        <end position="21"/>
    </location>
</feature>
<comment type="caution">
    <text evidence="2">The sequence shown here is derived from an EMBL/GenBank/DDBJ whole genome shotgun (WGS) entry which is preliminary data.</text>
</comment>
<keyword evidence="3" id="KW-1185">Reference proteome</keyword>
<dbReference type="Proteomes" id="UP000256253">
    <property type="component" value="Unassembled WGS sequence"/>
</dbReference>
<evidence type="ECO:0000313" key="2">
    <source>
        <dbReference type="EMBL" id="REF29922.1"/>
    </source>
</evidence>
<reference evidence="2 3" key="1">
    <citation type="submission" date="2018-08" db="EMBL/GenBank/DDBJ databases">
        <title>Sequencing the genomes of 1000 actinobacteria strains.</title>
        <authorList>
            <person name="Klenk H.-P."/>
        </authorList>
    </citation>
    <scope>NUCLEOTIDE SEQUENCE [LARGE SCALE GENOMIC DNA]</scope>
    <source>
        <strain evidence="2 3">DSM 22967</strain>
    </source>
</reference>
<sequence length="251" mass="27120">MTAGRPCGPAQESQRCTKEHGPNWYYPRTPLRENIVRQVGADALVTRNRYGALVLNSPSLFIADIDLPEVRGPRAAGTSVLGRLFGRKQSAPPPPDPALEALAPVRAFAATNPSAGVRAYRTSAGLRVIVTGVDLPAGSHESRTLLEQFGSDPLYVALSANYASYRARLTPKPWRCGMWAAAHDWVAPGQPVDHNAFAPQPDWLVRYEKASAPYAVCRLIETFGPMPSGDELAVIDAHDRACRVDSGLPLA</sequence>
<name>A0A3D9UKD9_9MICO</name>
<protein>
    <submittedName>
        <fullName evidence="2">Uncharacterized protein</fullName>
    </submittedName>
</protein>
<proteinExistence type="predicted"/>
<gene>
    <name evidence="2" type="ORF">DFJ65_0907</name>
</gene>
<accession>A0A3D9UKD9</accession>
<evidence type="ECO:0000313" key="3">
    <source>
        <dbReference type="Proteomes" id="UP000256253"/>
    </source>
</evidence>
<evidence type="ECO:0000256" key="1">
    <source>
        <dbReference type="SAM" id="MobiDB-lite"/>
    </source>
</evidence>
<dbReference type="EMBL" id="QTUA01000001">
    <property type="protein sequence ID" value="REF29922.1"/>
    <property type="molecule type" value="Genomic_DNA"/>
</dbReference>
<dbReference type="RefSeq" id="WP_115921992.1">
    <property type="nucleotide sequence ID" value="NZ_QTUA01000001.1"/>
</dbReference>
<dbReference type="OrthoDB" id="877274at2"/>
<dbReference type="AlphaFoldDB" id="A0A3D9UKD9"/>